<gene>
    <name evidence="9" type="ORF">D7X12_05740</name>
</gene>
<dbReference type="PROSITE" id="PS00107">
    <property type="entry name" value="PROTEIN_KINASE_ATP"/>
    <property type="match status" value="1"/>
</dbReference>
<dbReference type="Pfam" id="PF00069">
    <property type="entry name" value="Pkinase"/>
    <property type="match status" value="1"/>
</dbReference>
<keyword evidence="2 6" id="KW-0547">Nucleotide-binding</keyword>
<evidence type="ECO:0000259" key="8">
    <source>
        <dbReference type="PROSITE" id="PS50011"/>
    </source>
</evidence>
<dbReference type="InterPro" id="IPR011990">
    <property type="entry name" value="TPR-like_helical_dom_sf"/>
</dbReference>
<dbReference type="PANTHER" id="PTHR43289:SF34">
    <property type="entry name" value="SERINE_THREONINE-PROTEIN KINASE YBDM-RELATED"/>
    <property type="match status" value="1"/>
</dbReference>
<evidence type="ECO:0000256" key="3">
    <source>
        <dbReference type="ARBA" id="ARBA00022777"/>
    </source>
</evidence>
<reference evidence="10" key="1">
    <citation type="submission" date="2018-09" db="EMBL/GenBank/DDBJ databases">
        <authorList>
            <person name="Livingstone P.G."/>
            <person name="Whitworth D.E."/>
        </authorList>
    </citation>
    <scope>NUCLEOTIDE SEQUENCE [LARGE SCALE GENOMIC DNA]</scope>
    <source>
        <strain evidence="10">CA040B</strain>
    </source>
</reference>
<dbReference type="GO" id="GO:0004674">
    <property type="term" value="F:protein serine/threonine kinase activity"/>
    <property type="evidence" value="ECO:0007669"/>
    <property type="project" value="UniProtKB-KW"/>
</dbReference>
<dbReference type="Gene3D" id="1.10.510.10">
    <property type="entry name" value="Transferase(Phosphotransferase) domain 1"/>
    <property type="match status" value="1"/>
</dbReference>
<dbReference type="AlphaFoldDB" id="A0A3A8NSL8"/>
<dbReference type="InterPro" id="IPR019734">
    <property type="entry name" value="TPR_rpt"/>
</dbReference>
<feature type="binding site" evidence="6">
    <location>
        <position position="94"/>
    </location>
    <ligand>
        <name>ATP</name>
        <dbReference type="ChEBI" id="CHEBI:30616"/>
    </ligand>
</feature>
<dbReference type="SUPFAM" id="SSF56112">
    <property type="entry name" value="Protein kinase-like (PK-like)"/>
    <property type="match status" value="1"/>
</dbReference>
<dbReference type="PANTHER" id="PTHR43289">
    <property type="entry name" value="MITOGEN-ACTIVATED PROTEIN KINASE KINASE KINASE 20-RELATED"/>
    <property type="match status" value="1"/>
</dbReference>
<keyword evidence="5" id="KW-0802">TPR repeat</keyword>
<dbReference type="OrthoDB" id="9801841at2"/>
<accession>A0A3A8NSL8</accession>
<dbReference type="Pfam" id="PF13374">
    <property type="entry name" value="TPR_10"/>
    <property type="match status" value="1"/>
</dbReference>
<dbReference type="PROSITE" id="PS50011">
    <property type="entry name" value="PROTEIN_KINASE_DOM"/>
    <property type="match status" value="1"/>
</dbReference>
<feature type="compositionally biased region" description="Basic and acidic residues" evidence="7">
    <location>
        <begin position="1"/>
        <end position="10"/>
    </location>
</feature>
<proteinExistence type="predicted"/>
<evidence type="ECO:0000313" key="10">
    <source>
        <dbReference type="Proteomes" id="UP000273405"/>
    </source>
</evidence>
<keyword evidence="9" id="KW-0723">Serine/threonine-protein kinase</keyword>
<evidence type="ECO:0000256" key="4">
    <source>
        <dbReference type="ARBA" id="ARBA00022840"/>
    </source>
</evidence>
<evidence type="ECO:0000256" key="6">
    <source>
        <dbReference type="PROSITE-ProRule" id="PRU10141"/>
    </source>
</evidence>
<dbReference type="Proteomes" id="UP000273405">
    <property type="component" value="Unassembled WGS sequence"/>
</dbReference>
<dbReference type="PROSITE" id="PS00108">
    <property type="entry name" value="PROTEIN_KINASE_ST"/>
    <property type="match status" value="1"/>
</dbReference>
<feature type="repeat" description="TPR" evidence="5">
    <location>
        <begin position="795"/>
        <end position="828"/>
    </location>
</feature>
<dbReference type="CDD" id="cd14014">
    <property type="entry name" value="STKc_PknB_like"/>
    <property type="match status" value="1"/>
</dbReference>
<name>A0A3A8NSL8_9BACT</name>
<organism evidence="9 10">
    <name type="scientific">Corallococcus sicarius</name>
    <dbReference type="NCBI Taxonomy" id="2316726"/>
    <lineage>
        <taxon>Bacteria</taxon>
        <taxon>Pseudomonadati</taxon>
        <taxon>Myxococcota</taxon>
        <taxon>Myxococcia</taxon>
        <taxon>Myxococcales</taxon>
        <taxon>Cystobacterineae</taxon>
        <taxon>Myxococcaceae</taxon>
        <taxon>Corallococcus</taxon>
    </lineage>
</organism>
<evidence type="ECO:0000313" key="9">
    <source>
        <dbReference type="EMBL" id="RKH46290.1"/>
    </source>
</evidence>
<dbReference type="SUPFAM" id="SSF48452">
    <property type="entry name" value="TPR-like"/>
    <property type="match status" value="2"/>
</dbReference>
<protein>
    <submittedName>
        <fullName evidence="9">Serine/threonine protein kinase</fullName>
    </submittedName>
</protein>
<feature type="domain" description="Protein kinase" evidence="8">
    <location>
        <begin position="65"/>
        <end position="371"/>
    </location>
</feature>
<keyword evidence="1" id="KW-0808">Transferase</keyword>
<dbReference type="InterPro" id="IPR008271">
    <property type="entry name" value="Ser/Thr_kinase_AS"/>
</dbReference>
<keyword evidence="3 9" id="KW-0418">Kinase</keyword>
<keyword evidence="10" id="KW-1185">Reference proteome</keyword>
<feature type="region of interest" description="Disordered" evidence="7">
    <location>
        <begin position="1"/>
        <end position="58"/>
    </location>
</feature>
<dbReference type="InterPro" id="IPR017441">
    <property type="entry name" value="Protein_kinase_ATP_BS"/>
</dbReference>
<comment type="caution">
    <text evidence="9">The sequence shown here is derived from an EMBL/GenBank/DDBJ whole genome shotgun (WGS) entry which is preliminary data.</text>
</comment>
<dbReference type="InterPro" id="IPR000719">
    <property type="entry name" value="Prot_kinase_dom"/>
</dbReference>
<sequence length="943" mass="101870">MANRNDRDDGASAPGSAPRVSASRESYGTGRGGAAGTGRRESESTPSVGAGRESQRLSSRQVGRFLPLKVLGQGGMGVVYAAYDPDLDRKVALKLLRVKGGHEDLEQGRARLLREAQAMARISHPNVIPVFEVGQWDSQIYVAMALVDGGTLRDWTKARPRTWQELLDKYLAAGRGLEAAHVAGLVHRDFKPANVLVGKDGRVYVTDFGLARPMGEVDDDEEDGDVDVRERPRPVRDESLLDSQLTQAGLVMGTPAYMSPEQFRGELLDSRSDQFSFCAALYRALYGIRPFDPDELSRVASQMRPQGGPLEDGDPGVTQAAAVQVLPPSPILEPPKDTKVPGWVRRALMKGLSLEPRDRFRSMEALLDALGQRERRALRNRRVGAAVAASVVLGVAGGVVWSRSQACAGAEALVSERWGAEAREKVTQAFLATKSPVAQDMARRVGDVLDGYGAEWAKQHTTACEDTRVREVQTEALLSQRFVCLERRRKDLGALVGTLQTADAALVDKALDAAYALPAPGDCADVEALSEVQPRPADPAKRAELDALEGQLAEVKARIDTSRLPKALELAKQAEARVVATGYLPLVAELRFHLGWAQAALGDKVAGGAVLEQAVYDAEAGRADRLAVSVMNKLLYVDGEREKYELAQRWGRLGNATLQRLGGDPVLESDLKVNQANLALMQDHPDEARALLEKASGLLAKALPEGHPKRARVTFTLGRTLLETGASAEAVKVLKDALQQTEGALGPVHLDTARRHQALSMALREQKDFAGALEHARVSVSIHRTLLGPAHVKLAEALDEEGMSLLALKRYPEALKDYEEALAVKQAKLGPEDELLQYSLDGVGQALLGMGRTHDAVAPLKQALTFKDAQEDSLGESGFALAQALWQEGEEQEARDAAAQAQARFTSAGRAEQAKAVEAWLQARPAPAAKVVPVSAVRGKRRR</sequence>
<dbReference type="GO" id="GO:0005524">
    <property type="term" value="F:ATP binding"/>
    <property type="evidence" value="ECO:0007669"/>
    <property type="project" value="UniProtKB-UniRule"/>
</dbReference>
<dbReference type="SMART" id="SM00028">
    <property type="entry name" value="TPR"/>
    <property type="match status" value="4"/>
</dbReference>
<keyword evidence="4 6" id="KW-0067">ATP-binding</keyword>
<dbReference type="Gene3D" id="1.25.40.10">
    <property type="entry name" value="Tetratricopeptide repeat domain"/>
    <property type="match status" value="1"/>
</dbReference>
<dbReference type="Gene3D" id="3.30.200.20">
    <property type="entry name" value="Phosphorylase Kinase, domain 1"/>
    <property type="match status" value="1"/>
</dbReference>
<evidence type="ECO:0000256" key="1">
    <source>
        <dbReference type="ARBA" id="ARBA00022679"/>
    </source>
</evidence>
<evidence type="ECO:0000256" key="2">
    <source>
        <dbReference type="ARBA" id="ARBA00022741"/>
    </source>
</evidence>
<evidence type="ECO:0000256" key="7">
    <source>
        <dbReference type="SAM" id="MobiDB-lite"/>
    </source>
</evidence>
<dbReference type="EMBL" id="RAWG01000024">
    <property type="protein sequence ID" value="RKH46290.1"/>
    <property type="molecule type" value="Genomic_DNA"/>
</dbReference>
<dbReference type="PROSITE" id="PS50005">
    <property type="entry name" value="TPR"/>
    <property type="match status" value="1"/>
</dbReference>
<evidence type="ECO:0000256" key="5">
    <source>
        <dbReference type="PROSITE-ProRule" id="PRU00339"/>
    </source>
</evidence>
<dbReference type="InterPro" id="IPR011009">
    <property type="entry name" value="Kinase-like_dom_sf"/>
</dbReference>
<dbReference type="Pfam" id="PF13424">
    <property type="entry name" value="TPR_12"/>
    <property type="match status" value="2"/>
</dbReference>